<organism evidence="8 9">
    <name type="scientific">Microlunatus kandeliicorticis</name>
    <dbReference type="NCBI Taxonomy" id="1759536"/>
    <lineage>
        <taxon>Bacteria</taxon>
        <taxon>Bacillati</taxon>
        <taxon>Actinomycetota</taxon>
        <taxon>Actinomycetes</taxon>
        <taxon>Propionibacteriales</taxon>
        <taxon>Propionibacteriaceae</taxon>
        <taxon>Microlunatus</taxon>
    </lineage>
</organism>
<dbReference type="PROSITE" id="PS50850">
    <property type="entry name" value="MFS"/>
    <property type="match status" value="1"/>
</dbReference>
<feature type="transmembrane region" description="Helical" evidence="6">
    <location>
        <begin position="15"/>
        <end position="36"/>
    </location>
</feature>
<evidence type="ECO:0000313" key="9">
    <source>
        <dbReference type="Proteomes" id="UP000523079"/>
    </source>
</evidence>
<name>A0A7W3P5S2_9ACTN</name>
<dbReference type="SUPFAM" id="SSF103473">
    <property type="entry name" value="MFS general substrate transporter"/>
    <property type="match status" value="1"/>
</dbReference>
<dbReference type="AlphaFoldDB" id="A0A7W3P5S2"/>
<feature type="transmembrane region" description="Helical" evidence="6">
    <location>
        <begin position="75"/>
        <end position="98"/>
    </location>
</feature>
<reference evidence="8 9" key="1">
    <citation type="submission" date="2020-07" db="EMBL/GenBank/DDBJ databases">
        <title>Sequencing the genomes of 1000 actinobacteria strains.</title>
        <authorList>
            <person name="Klenk H.-P."/>
        </authorList>
    </citation>
    <scope>NUCLEOTIDE SEQUENCE [LARGE SCALE GENOMIC DNA]</scope>
    <source>
        <strain evidence="8 9">DSM 100723</strain>
    </source>
</reference>
<keyword evidence="9" id="KW-1185">Reference proteome</keyword>
<dbReference type="Proteomes" id="UP000523079">
    <property type="component" value="Unassembled WGS sequence"/>
</dbReference>
<feature type="non-terminal residue" evidence="8">
    <location>
        <position position="1"/>
    </location>
</feature>
<dbReference type="EMBL" id="JACGWT010000002">
    <property type="protein sequence ID" value="MBA8794218.1"/>
    <property type="molecule type" value="Genomic_DNA"/>
</dbReference>
<accession>A0A7W3P5S2</accession>
<dbReference type="GO" id="GO:0022857">
    <property type="term" value="F:transmembrane transporter activity"/>
    <property type="evidence" value="ECO:0007669"/>
    <property type="project" value="InterPro"/>
</dbReference>
<dbReference type="Gene3D" id="1.20.1250.20">
    <property type="entry name" value="MFS general substrate transporter like domains"/>
    <property type="match status" value="1"/>
</dbReference>
<dbReference type="GO" id="GO:0005886">
    <property type="term" value="C:plasma membrane"/>
    <property type="evidence" value="ECO:0007669"/>
    <property type="project" value="UniProtKB-SubCell"/>
</dbReference>
<evidence type="ECO:0000256" key="6">
    <source>
        <dbReference type="SAM" id="Phobius"/>
    </source>
</evidence>
<comment type="caution">
    <text evidence="8">The sequence shown here is derived from an EMBL/GenBank/DDBJ whole genome shotgun (WGS) entry which is preliminary data.</text>
</comment>
<keyword evidence="2" id="KW-1003">Cell membrane</keyword>
<gene>
    <name evidence="8" type="ORF">FHX74_001823</name>
</gene>
<dbReference type="PANTHER" id="PTHR43124">
    <property type="entry name" value="PURINE EFFLUX PUMP PBUE"/>
    <property type="match status" value="1"/>
</dbReference>
<protein>
    <submittedName>
        <fullName evidence="8">Putative MFS family arabinose efflux permease</fullName>
    </submittedName>
</protein>
<evidence type="ECO:0000256" key="5">
    <source>
        <dbReference type="ARBA" id="ARBA00023136"/>
    </source>
</evidence>
<comment type="subcellular location">
    <subcellularLocation>
        <location evidence="1">Cell membrane</location>
        <topology evidence="1">Multi-pass membrane protein</topology>
    </subcellularLocation>
</comment>
<keyword evidence="4 6" id="KW-1133">Transmembrane helix</keyword>
<dbReference type="InterPro" id="IPR050189">
    <property type="entry name" value="MFS_Efflux_Transporters"/>
</dbReference>
<dbReference type="PANTHER" id="PTHR43124:SF10">
    <property type="entry name" value="PURINE EFFLUX PUMP PBUE"/>
    <property type="match status" value="1"/>
</dbReference>
<feature type="domain" description="Major facilitator superfamily (MFS) profile" evidence="7">
    <location>
        <begin position="1"/>
        <end position="143"/>
    </location>
</feature>
<evidence type="ECO:0000256" key="1">
    <source>
        <dbReference type="ARBA" id="ARBA00004651"/>
    </source>
</evidence>
<feature type="transmembrane region" description="Helical" evidence="6">
    <location>
        <begin position="110"/>
        <end position="130"/>
    </location>
</feature>
<dbReference type="InterPro" id="IPR020846">
    <property type="entry name" value="MFS_dom"/>
</dbReference>
<evidence type="ECO:0000313" key="8">
    <source>
        <dbReference type="EMBL" id="MBA8794218.1"/>
    </source>
</evidence>
<dbReference type="InterPro" id="IPR036259">
    <property type="entry name" value="MFS_trans_sf"/>
</dbReference>
<evidence type="ECO:0000256" key="3">
    <source>
        <dbReference type="ARBA" id="ARBA00022692"/>
    </source>
</evidence>
<evidence type="ECO:0000256" key="2">
    <source>
        <dbReference type="ARBA" id="ARBA00022475"/>
    </source>
</evidence>
<proteinExistence type="predicted"/>
<evidence type="ECO:0000256" key="4">
    <source>
        <dbReference type="ARBA" id="ARBA00022989"/>
    </source>
</evidence>
<feature type="transmembrane region" description="Helical" evidence="6">
    <location>
        <begin position="42"/>
        <end position="63"/>
    </location>
</feature>
<keyword evidence="3 6" id="KW-0812">Transmembrane</keyword>
<evidence type="ECO:0000259" key="7">
    <source>
        <dbReference type="PROSITE" id="PS50850"/>
    </source>
</evidence>
<sequence length="143" mass="14057">TLTGRLADRFSPVRILTIWLIGLLVNAVLGAVGLATATGPTLVVLGLVWFFVAGIGNGGAAVPQQARLAGMAHESAAIVMALNASAISLGSALGGALGGVTLATGAAPHQLLLVAAVVLTATVLLHAAVVRSARRAEVGVPVG</sequence>
<keyword evidence="5 6" id="KW-0472">Membrane</keyword>